<reference evidence="2" key="1">
    <citation type="journal article" date="2019" name="Int. J. Syst. Evol. Microbiol.">
        <title>The Global Catalogue of Microorganisms (GCM) 10K type strain sequencing project: providing services to taxonomists for standard genome sequencing and annotation.</title>
        <authorList>
            <consortium name="The Broad Institute Genomics Platform"/>
            <consortium name="The Broad Institute Genome Sequencing Center for Infectious Disease"/>
            <person name="Wu L."/>
            <person name="Ma J."/>
        </authorList>
    </citation>
    <scope>NUCLEOTIDE SEQUENCE [LARGE SCALE GENOMIC DNA]</scope>
    <source>
        <strain evidence="2">JCM 10083</strain>
    </source>
</reference>
<dbReference type="Proteomes" id="UP001596514">
    <property type="component" value="Unassembled WGS sequence"/>
</dbReference>
<name>A0ABW2T1I5_9ACTN</name>
<dbReference type="EMBL" id="JBHTEE010000001">
    <property type="protein sequence ID" value="MFC7602292.1"/>
    <property type="molecule type" value="Genomic_DNA"/>
</dbReference>
<protein>
    <submittedName>
        <fullName evidence="1">Uncharacterized protein</fullName>
    </submittedName>
</protein>
<accession>A0ABW2T1I5</accession>
<keyword evidence="2" id="KW-1185">Reference proteome</keyword>
<evidence type="ECO:0000313" key="2">
    <source>
        <dbReference type="Proteomes" id="UP001596514"/>
    </source>
</evidence>
<organism evidence="1 2">
    <name type="scientific">Streptosporangium amethystogenes subsp. fukuiense</name>
    <dbReference type="NCBI Taxonomy" id="698418"/>
    <lineage>
        <taxon>Bacteria</taxon>
        <taxon>Bacillati</taxon>
        <taxon>Actinomycetota</taxon>
        <taxon>Actinomycetes</taxon>
        <taxon>Streptosporangiales</taxon>
        <taxon>Streptosporangiaceae</taxon>
        <taxon>Streptosporangium</taxon>
    </lineage>
</organism>
<dbReference type="RefSeq" id="WP_343964296.1">
    <property type="nucleotide sequence ID" value="NZ_BAAAGK010000023.1"/>
</dbReference>
<gene>
    <name evidence="1" type="ORF">ACFQVD_19515</name>
</gene>
<comment type="caution">
    <text evidence="1">The sequence shown here is derived from an EMBL/GenBank/DDBJ whole genome shotgun (WGS) entry which is preliminary data.</text>
</comment>
<sequence length="103" mass="11596">MGEQMALEVIERIRARIRSIFGSDERSTETLDQAIEEPGDEGRVRSLAEALSWYARRDEEFAAELEGWARDHPVPAPLVQNIHAGRDAYTAGRDMTVDQRSAP</sequence>
<evidence type="ECO:0000313" key="1">
    <source>
        <dbReference type="EMBL" id="MFC7602292.1"/>
    </source>
</evidence>
<proteinExistence type="predicted"/>